<dbReference type="InterPro" id="IPR056789">
    <property type="entry name" value="LRR_R13L1-DRL21"/>
</dbReference>
<dbReference type="InterPro" id="IPR032675">
    <property type="entry name" value="LRR_dom_sf"/>
</dbReference>
<dbReference type="Pfam" id="PF25019">
    <property type="entry name" value="LRR_R13L1-DRL21"/>
    <property type="match status" value="1"/>
</dbReference>
<name>A0ABD2XTP9_9GENT</name>
<dbReference type="AlphaFoldDB" id="A0ABD2XTP9"/>
<comment type="caution">
    <text evidence="2">The sequence shown here is derived from an EMBL/GenBank/DDBJ whole genome shotgun (WGS) entry which is preliminary data.</text>
</comment>
<evidence type="ECO:0000313" key="2">
    <source>
        <dbReference type="EMBL" id="KAL3497617.1"/>
    </source>
</evidence>
<reference evidence="2 3" key="1">
    <citation type="submission" date="2024-11" db="EMBL/GenBank/DDBJ databases">
        <title>A near-complete genome assembly of Cinchona calisaya.</title>
        <authorList>
            <person name="Lian D.C."/>
            <person name="Zhao X.W."/>
            <person name="Wei L."/>
        </authorList>
    </citation>
    <scope>NUCLEOTIDE SEQUENCE [LARGE SCALE GENOMIC DNA]</scope>
    <source>
        <tissue evidence="2">Nenye</tissue>
    </source>
</reference>
<accession>A0ABD2XTP9</accession>
<dbReference type="Gene3D" id="3.80.10.10">
    <property type="entry name" value="Ribonuclease Inhibitor"/>
    <property type="match status" value="2"/>
</dbReference>
<organism evidence="2 3">
    <name type="scientific">Cinchona calisaya</name>
    <dbReference type="NCBI Taxonomy" id="153742"/>
    <lineage>
        <taxon>Eukaryota</taxon>
        <taxon>Viridiplantae</taxon>
        <taxon>Streptophyta</taxon>
        <taxon>Embryophyta</taxon>
        <taxon>Tracheophyta</taxon>
        <taxon>Spermatophyta</taxon>
        <taxon>Magnoliopsida</taxon>
        <taxon>eudicotyledons</taxon>
        <taxon>Gunneridae</taxon>
        <taxon>Pentapetalae</taxon>
        <taxon>asterids</taxon>
        <taxon>lamiids</taxon>
        <taxon>Gentianales</taxon>
        <taxon>Rubiaceae</taxon>
        <taxon>Cinchonoideae</taxon>
        <taxon>Cinchoneae</taxon>
        <taxon>Cinchona</taxon>
    </lineage>
</organism>
<gene>
    <name evidence="2" type="ORF">ACH5RR_040349</name>
</gene>
<dbReference type="SUPFAM" id="SSF52058">
    <property type="entry name" value="L domain-like"/>
    <property type="match status" value="1"/>
</dbReference>
<evidence type="ECO:0000259" key="1">
    <source>
        <dbReference type="Pfam" id="PF25019"/>
    </source>
</evidence>
<feature type="domain" description="R13L1/DRL21-like LRR repeat region" evidence="1">
    <location>
        <begin position="63"/>
        <end position="191"/>
    </location>
</feature>
<evidence type="ECO:0000313" key="3">
    <source>
        <dbReference type="Proteomes" id="UP001630127"/>
    </source>
</evidence>
<dbReference type="PANTHER" id="PTHR47186">
    <property type="entry name" value="LEUCINE-RICH REPEAT-CONTAINING PROTEIN 57"/>
    <property type="match status" value="1"/>
</dbReference>
<keyword evidence="3" id="KW-1185">Reference proteome</keyword>
<dbReference type="PANTHER" id="PTHR47186:SF3">
    <property type="entry name" value="OS09G0267800 PROTEIN"/>
    <property type="match status" value="1"/>
</dbReference>
<proteinExistence type="predicted"/>
<dbReference type="Proteomes" id="UP001630127">
    <property type="component" value="Unassembled WGS sequence"/>
</dbReference>
<protein>
    <recommendedName>
        <fullName evidence="1">R13L1/DRL21-like LRR repeat region domain-containing protein</fullName>
    </recommendedName>
</protein>
<dbReference type="EMBL" id="JBJUIK010000017">
    <property type="protein sequence ID" value="KAL3497617.1"/>
    <property type="molecule type" value="Genomic_DNA"/>
</dbReference>
<sequence length="369" mass="41867">MLYNLQTLRVDYLEEIPKEFGNLINLRNFYMERNFSLSGIKQLTNLQTLSEIKVMREAEGFQLEELEHLDKLRGKLKISGLEDVSHPESAGKANLWRKSNIQMLELFWRPYTEDHNHNGIEILEGLKPHSNLKSLTIEGFRCSSFPSWMVTKNHLSGLYNLVKIKLGNMPYCKQIPSLGDLPYLQVIKIYKLGSVECIGSKFYGCTNLDGASSSNSHEAVVTTLFPALRKLDLRDMKELSEWSDAMIQSNSSSVNLFPLLEKLYVCGLPKLELLPNLGDVKCLQSLIIECCQNLTCLPISKELVSLQKLVIHRCPNLTSLFSEDFDEGLQGFGSIESIDLRSCKNLVGVPEIHRLQSLRRLLIEDVVGC</sequence>